<gene>
    <name evidence="2" type="ORF">IV54_GL000800</name>
</gene>
<proteinExistence type="predicted"/>
<evidence type="ECO:0000313" key="2">
    <source>
        <dbReference type="EMBL" id="KRO04775.1"/>
    </source>
</evidence>
<accession>A0A0R2LU78</accession>
<feature type="compositionally biased region" description="Polar residues" evidence="1">
    <location>
        <begin position="43"/>
        <end position="61"/>
    </location>
</feature>
<protein>
    <recommendedName>
        <fullName evidence="4">Antitoxin</fullName>
    </recommendedName>
</protein>
<dbReference type="EMBL" id="JQCA01000024">
    <property type="protein sequence ID" value="KRO04775.1"/>
    <property type="molecule type" value="Genomic_DNA"/>
</dbReference>
<organism evidence="2 3">
    <name type="scientific">Levilactobacillus paucivorans</name>
    <dbReference type="NCBI Taxonomy" id="616990"/>
    <lineage>
        <taxon>Bacteria</taxon>
        <taxon>Bacillati</taxon>
        <taxon>Bacillota</taxon>
        <taxon>Bacilli</taxon>
        <taxon>Lactobacillales</taxon>
        <taxon>Lactobacillaceae</taxon>
        <taxon>Levilactobacillus</taxon>
    </lineage>
</organism>
<keyword evidence="3" id="KW-1185">Reference proteome</keyword>
<dbReference type="PATRIC" id="fig|616990.3.peg.873"/>
<reference evidence="2 3" key="1">
    <citation type="journal article" date="2015" name="Genome Announc.">
        <title>Expanding the biotechnology potential of lactobacilli through comparative genomics of 213 strains and associated genera.</title>
        <authorList>
            <person name="Sun Z."/>
            <person name="Harris H.M."/>
            <person name="McCann A."/>
            <person name="Guo C."/>
            <person name="Argimon S."/>
            <person name="Zhang W."/>
            <person name="Yang X."/>
            <person name="Jeffery I.B."/>
            <person name="Cooney J.C."/>
            <person name="Kagawa T.F."/>
            <person name="Liu W."/>
            <person name="Song Y."/>
            <person name="Salvetti E."/>
            <person name="Wrobel A."/>
            <person name="Rasinkangas P."/>
            <person name="Parkhill J."/>
            <person name="Rea M.C."/>
            <person name="O'Sullivan O."/>
            <person name="Ritari J."/>
            <person name="Douillard F.P."/>
            <person name="Paul Ross R."/>
            <person name="Yang R."/>
            <person name="Briner A.E."/>
            <person name="Felis G.E."/>
            <person name="de Vos W.M."/>
            <person name="Barrangou R."/>
            <person name="Klaenhammer T.R."/>
            <person name="Caufield P.W."/>
            <person name="Cui Y."/>
            <person name="Zhang H."/>
            <person name="O'Toole P.W."/>
        </authorList>
    </citation>
    <scope>NUCLEOTIDE SEQUENCE [LARGE SCALE GENOMIC DNA]</scope>
    <source>
        <strain evidence="2 3">DSM 22467</strain>
    </source>
</reference>
<evidence type="ECO:0000256" key="1">
    <source>
        <dbReference type="SAM" id="MobiDB-lite"/>
    </source>
</evidence>
<dbReference type="AlphaFoldDB" id="A0A0R2LU78"/>
<dbReference type="Proteomes" id="UP000051906">
    <property type="component" value="Unassembled WGS sequence"/>
</dbReference>
<feature type="region of interest" description="Disordered" evidence="1">
    <location>
        <begin position="42"/>
        <end position="75"/>
    </location>
</feature>
<evidence type="ECO:0008006" key="4">
    <source>
        <dbReference type="Google" id="ProtNLM"/>
    </source>
</evidence>
<name>A0A0R2LU78_9LACO</name>
<evidence type="ECO:0000313" key="3">
    <source>
        <dbReference type="Proteomes" id="UP000051906"/>
    </source>
</evidence>
<sequence>MSLHDRFQRVINTLMDGQPLVFTKNGSAKCVMVQLDGWDGASKRSQSVSNSASQVTTQVAATEQHDNLKWRRTHG</sequence>
<comment type="caution">
    <text evidence="2">The sequence shown here is derived from an EMBL/GenBank/DDBJ whole genome shotgun (WGS) entry which is preliminary data.</text>
</comment>